<keyword evidence="4" id="KW-1185">Reference proteome</keyword>
<feature type="compositionally biased region" description="Gly residues" evidence="1">
    <location>
        <begin position="507"/>
        <end position="524"/>
    </location>
</feature>
<dbReference type="Pfam" id="PF00784">
    <property type="entry name" value="MyTH4"/>
    <property type="match status" value="1"/>
</dbReference>
<feature type="domain" description="MyTH4" evidence="2">
    <location>
        <begin position="601"/>
        <end position="762"/>
    </location>
</feature>
<evidence type="ECO:0000313" key="3">
    <source>
        <dbReference type="EMBL" id="KAG0730479.1"/>
    </source>
</evidence>
<proteinExistence type="predicted"/>
<feature type="region of interest" description="Disordered" evidence="1">
    <location>
        <begin position="498"/>
        <end position="545"/>
    </location>
</feature>
<accession>A0A8J4YT98</accession>
<dbReference type="Gene3D" id="2.30.30.40">
    <property type="entry name" value="SH3 Domains"/>
    <property type="match status" value="1"/>
</dbReference>
<sequence length="838" mass="92847">MLLGPRRRDLTPPTAPGMIRKPKELMTASLDDPWGTPAAGPRLRGYGHKDHDLKRFHYHTDLGEAWLLQQRGHPDETEPDVHIPGLRKGLRAALPVLEGGSDGLQSEAESDLTTEDDLDDLALQYFAAGHLPEAVLDEATYTPSQPLIPIVEEEEEEEEQNEYKQVESRETRILEEVKEDPVRKSTISSDEDLSDLEGSTGSSGSEEGCGRRAITPRLDAWHQAVGATSRLGWALILYHAVRNNLEPHVFARLVFQGSREYVRAVADYRIREGPGRDHSLLCFKKGDIIRVTGPDRYGENATVEGASAIRQGVCAGQAAGRRKQWCSYGGPRACPPMILRSPPLAMATVFWLCPGHPTLDLCPPLATHVTMSWRRYCWLQGNMNGRSGLFPVDYVVPVGRSEARSAVAAAAAASAAAATTKVVTETITTTSVPQYPQICVCGISYPRNTYFQTQVEVAESMAESEVEVTRLSMSGGGGVWTQAEPVHHDGQIGHQIHLHHHDDSGHSSGGEGGMGGGPESGGGVPVREESVGREREASSPPVVHDGKHSLLQFALQHFRLSKEQGIVQADGTLQTKTKKKKASKDSQAGWTWKEQVEMVKFTQSPLGTSLLPLEAELGQVAVESFLAVMRYMGDYPMAAQHTEVHCVYTTLMNCHKQPVLRDEVYCQIMKQTTNNKSSIPDSCQRGWRLFSILAAYFTCSDTLKPYLFKYLETAAYDKRRAYHGEGHTHNATAADVSVMRVARSEADHLSQCPSQMCQRGWALPILHYFTLDTLNHSSSTMRQQPMINRRAYHVRATHTVARYTRATVRTAHWHTHINKQTHNALPKSIEIYSQELRP</sequence>
<dbReference type="EMBL" id="JACEEZ010000156">
    <property type="protein sequence ID" value="KAG0730479.1"/>
    <property type="molecule type" value="Genomic_DNA"/>
</dbReference>
<dbReference type="PANTHER" id="PTHR22692:SF26">
    <property type="entry name" value="SH3 DOMAIN-CONTAINING PROTEIN"/>
    <property type="match status" value="1"/>
</dbReference>
<dbReference type="PANTHER" id="PTHR22692">
    <property type="entry name" value="MYOSIN VII, XV"/>
    <property type="match status" value="1"/>
</dbReference>
<feature type="compositionally biased region" description="Basic and acidic residues" evidence="1">
    <location>
        <begin position="161"/>
        <end position="183"/>
    </location>
</feature>
<dbReference type="InterPro" id="IPR051567">
    <property type="entry name" value="Unconventional_Myosin_ATPase"/>
</dbReference>
<evidence type="ECO:0000313" key="4">
    <source>
        <dbReference type="Proteomes" id="UP000770661"/>
    </source>
</evidence>
<dbReference type="InterPro" id="IPR036028">
    <property type="entry name" value="SH3-like_dom_sf"/>
</dbReference>
<dbReference type="Gene3D" id="1.25.40.530">
    <property type="entry name" value="MyTH4 domain"/>
    <property type="match status" value="1"/>
</dbReference>
<reference evidence="3" key="1">
    <citation type="submission" date="2020-07" db="EMBL/GenBank/DDBJ databases">
        <title>The High-quality genome of the commercially important snow crab, Chionoecetes opilio.</title>
        <authorList>
            <person name="Jeong J.-H."/>
            <person name="Ryu S."/>
        </authorList>
    </citation>
    <scope>NUCLEOTIDE SEQUENCE</scope>
    <source>
        <strain evidence="3">MADBK_172401_WGS</strain>
        <tissue evidence="3">Digestive gland</tissue>
    </source>
</reference>
<dbReference type="InterPro" id="IPR000857">
    <property type="entry name" value="MyTH4_dom"/>
</dbReference>
<dbReference type="PROSITE" id="PS51016">
    <property type="entry name" value="MYTH4"/>
    <property type="match status" value="1"/>
</dbReference>
<comment type="caution">
    <text evidence="3">The sequence shown here is derived from an EMBL/GenBank/DDBJ whole genome shotgun (WGS) entry which is preliminary data.</text>
</comment>
<feature type="compositionally biased region" description="Basic and acidic residues" evidence="1">
    <location>
        <begin position="1"/>
        <end position="10"/>
    </location>
</feature>
<feature type="compositionally biased region" description="Basic and acidic residues" evidence="1">
    <location>
        <begin position="526"/>
        <end position="537"/>
    </location>
</feature>
<feature type="region of interest" description="Disordered" evidence="1">
    <location>
        <begin position="152"/>
        <end position="210"/>
    </location>
</feature>
<feature type="region of interest" description="Disordered" evidence="1">
    <location>
        <begin position="1"/>
        <end position="46"/>
    </location>
</feature>
<dbReference type="GO" id="GO:0005856">
    <property type="term" value="C:cytoskeleton"/>
    <property type="evidence" value="ECO:0007669"/>
    <property type="project" value="InterPro"/>
</dbReference>
<dbReference type="AlphaFoldDB" id="A0A8J4YT98"/>
<dbReference type="InterPro" id="IPR038185">
    <property type="entry name" value="MyTH4_dom_sf"/>
</dbReference>
<dbReference type="SUPFAM" id="SSF50044">
    <property type="entry name" value="SH3-domain"/>
    <property type="match status" value="1"/>
</dbReference>
<dbReference type="OrthoDB" id="6349769at2759"/>
<name>A0A8J4YT98_CHIOP</name>
<dbReference type="Proteomes" id="UP000770661">
    <property type="component" value="Unassembled WGS sequence"/>
</dbReference>
<feature type="compositionally biased region" description="Low complexity" evidence="1">
    <location>
        <begin position="196"/>
        <end position="206"/>
    </location>
</feature>
<protein>
    <submittedName>
        <fullName evidence="3">Unconventional myosin-XV</fullName>
    </submittedName>
</protein>
<organism evidence="3 4">
    <name type="scientific">Chionoecetes opilio</name>
    <name type="common">Atlantic snow crab</name>
    <name type="synonym">Cancer opilio</name>
    <dbReference type="NCBI Taxonomy" id="41210"/>
    <lineage>
        <taxon>Eukaryota</taxon>
        <taxon>Metazoa</taxon>
        <taxon>Ecdysozoa</taxon>
        <taxon>Arthropoda</taxon>
        <taxon>Crustacea</taxon>
        <taxon>Multicrustacea</taxon>
        <taxon>Malacostraca</taxon>
        <taxon>Eumalacostraca</taxon>
        <taxon>Eucarida</taxon>
        <taxon>Decapoda</taxon>
        <taxon>Pleocyemata</taxon>
        <taxon>Brachyura</taxon>
        <taxon>Eubrachyura</taxon>
        <taxon>Majoidea</taxon>
        <taxon>Majidae</taxon>
        <taxon>Chionoecetes</taxon>
    </lineage>
</organism>
<evidence type="ECO:0000259" key="2">
    <source>
        <dbReference type="PROSITE" id="PS51016"/>
    </source>
</evidence>
<gene>
    <name evidence="3" type="primary">Myo15a</name>
    <name evidence="3" type="ORF">GWK47_028179</name>
</gene>
<evidence type="ECO:0000256" key="1">
    <source>
        <dbReference type="SAM" id="MobiDB-lite"/>
    </source>
</evidence>
<dbReference type="SMART" id="SM00139">
    <property type="entry name" value="MyTH4"/>
    <property type="match status" value="1"/>
</dbReference>